<evidence type="ECO:0000313" key="2">
    <source>
        <dbReference type="EMBL" id="OGY81491.1"/>
    </source>
</evidence>
<dbReference type="AlphaFoldDB" id="A0A1G2AX32"/>
<proteinExistence type="predicted"/>
<accession>A0A1G2AX32</accession>
<keyword evidence="1" id="KW-0472">Membrane</keyword>
<dbReference type="EMBL" id="MHKD01000043">
    <property type="protein sequence ID" value="OGY81491.1"/>
    <property type="molecule type" value="Genomic_DNA"/>
</dbReference>
<name>A0A1G2AX32_9BACT</name>
<keyword evidence="1" id="KW-0812">Transmembrane</keyword>
<gene>
    <name evidence="2" type="ORF">A3F54_02605</name>
</gene>
<evidence type="ECO:0000256" key="1">
    <source>
        <dbReference type="SAM" id="Phobius"/>
    </source>
</evidence>
<reference evidence="2 3" key="1">
    <citation type="journal article" date="2016" name="Nat. Commun.">
        <title>Thousands of microbial genomes shed light on interconnected biogeochemical processes in an aquifer system.</title>
        <authorList>
            <person name="Anantharaman K."/>
            <person name="Brown C.T."/>
            <person name="Hug L.A."/>
            <person name="Sharon I."/>
            <person name="Castelle C.J."/>
            <person name="Probst A.J."/>
            <person name="Thomas B.C."/>
            <person name="Singh A."/>
            <person name="Wilkins M.J."/>
            <person name="Karaoz U."/>
            <person name="Brodie E.L."/>
            <person name="Williams K.H."/>
            <person name="Hubbard S.S."/>
            <person name="Banfield J.F."/>
        </authorList>
    </citation>
    <scope>NUCLEOTIDE SEQUENCE [LARGE SCALE GENOMIC DNA]</scope>
</reference>
<sequence>MGEIIAGFIMIVIGAVITLKSEALFHFVGRIAWAEEHLGVEGGSRVFIKLIGIGLIVLGILVGTGTFGDIITDIFSSGGRIGG</sequence>
<evidence type="ECO:0000313" key="3">
    <source>
        <dbReference type="Proteomes" id="UP000176952"/>
    </source>
</evidence>
<comment type="caution">
    <text evidence="2">The sequence shown here is derived from an EMBL/GenBank/DDBJ whole genome shotgun (WGS) entry which is preliminary data.</text>
</comment>
<protein>
    <submittedName>
        <fullName evidence="2">Uncharacterized protein</fullName>
    </submittedName>
</protein>
<feature type="transmembrane region" description="Helical" evidence="1">
    <location>
        <begin position="46"/>
        <end position="67"/>
    </location>
</feature>
<keyword evidence="1" id="KW-1133">Transmembrane helix</keyword>
<organism evidence="2 3">
    <name type="scientific">Candidatus Kerfeldbacteria bacterium RIFCSPHIGHO2_12_FULL_48_17</name>
    <dbReference type="NCBI Taxonomy" id="1798542"/>
    <lineage>
        <taxon>Bacteria</taxon>
        <taxon>Candidatus Kerfeldiibacteriota</taxon>
    </lineage>
</organism>
<feature type="transmembrane region" description="Helical" evidence="1">
    <location>
        <begin position="6"/>
        <end position="25"/>
    </location>
</feature>
<dbReference type="Proteomes" id="UP000176952">
    <property type="component" value="Unassembled WGS sequence"/>
</dbReference>